<sequence length="436" mass="46905">MWIRFVAAALILATAILPAQANIPFSNLHGGGLRERKTSNTYEEGSAPYKRWFAKSTDSLTAASGTNKEDGAQTNDKALFGMVDNWIEQPEKEQSIPAAEEEDMSAAIPNQGSMQKLGQLGKKVGQALQSGMSKLAVTEETDNVGGLDEGTEDEAVPEHEVSEDEQIPEHETTSFAEAEEAPPEGELIATPGEESETGAAGGQNIGNHKEGKGHQHKEHSAGMEQEHVGGAHATDIPVGENEHESHAEDKISENSQSRNAATVTVTVYASAPTSAAGRKGGQTQVEDQSGKEDNGGMENETSTPEVEVEEEEAQQTEDEEELPANDEDEANDEADPGQEQAEDEEELLANDEAEVRPEQSGDDEVDSGEESDGGGDTLNDSKNISNLMSTPSEAECNGKAPPAARSLKPRRMEYRGDVRRVRVAARYGSRRHDWWS</sequence>
<evidence type="ECO:0000313" key="1">
    <source>
        <dbReference type="EMBL" id="KAJ9127541.1"/>
    </source>
</evidence>
<dbReference type="EMBL" id="JASBWV010000002">
    <property type="protein sequence ID" value="KAJ9127541.1"/>
    <property type="molecule type" value="Genomic_DNA"/>
</dbReference>
<organism evidence="1 2">
    <name type="scientific">Naganishia onofrii</name>
    <dbReference type="NCBI Taxonomy" id="1851511"/>
    <lineage>
        <taxon>Eukaryota</taxon>
        <taxon>Fungi</taxon>
        <taxon>Dikarya</taxon>
        <taxon>Basidiomycota</taxon>
        <taxon>Agaricomycotina</taxon>
        <taxon>Tremellomycetes</taxon>
        <taxon>Filobasidiales</taxon>
        <taxon>Filobasidiaceae</taxon>
        <taxon>Naganishia</taxon>
    </lineage>
</organism>
<accession>A0ACC2XWX8</accession>
<comment type="caution">
    <text evidence="1">The sequence shown here is derived from an EMBL/GenBank/DDBJ whole genome shotgun (WGS) entry which is preliminary data.</text>
</comment>
<reference evidence="1" key="1">
    <citation type="submission" date="2023-04" db="EMBL/GenBank/DDBJ databases">
        <title>Draft Genome sequencing of Naganishia species isolated from polar environments using Oxford Nanopore Technology.</title>
        <authorList>
            <person name="Leo P."/>
            <person name="Venkateswaran K."/>
        </authorList>
    </citation>
    <scope>NUCLEOTIDE SEQUENCE</scope>
    <source>
        <strain evidence="1">DBVPG 5303</strain>
    </source>
</reference>
<protein>
    <submittedName>
        <fullName evidence="1">Uncharacterized protein</fullName>
    </submittedName>
</protein>
<name>A0ACC2XWX8_9TREE</name>
<evidence type="ECO:0000313" key="2">
    <source>
        <dbReference type="Proteomes" id="UP001234202"/>
    </source>
</evidence>
<gene>
    <name evidence="1" type="ORF">QFC24_000950</name>
</gene>
<proteinExistence type="predicted"/>
<dbReference type="Proteomes" id="UP001234202">
    <property type="component" value="Unassembled WGS sequence"/>
</dbReference>
<keyword evidence="2" id="KW-1185">Reference proteome</keyword>